<protein>
    <submittedName>
        <fullName evidence="1">Uncharacterized protein</fullName>
    </submittedName>
</protein>
<dbReference type="InterPro" id="IPR041588">
    <property type="entry name" value="Integrase_H2C2"/>
</dbReference>
<dbReference type="PANTHER" id="PTHR37984:SF11">
    <property type="entry name" value="INTEGRASE CATALYTIC DOMAIN-CONTAINING PROTEIN"/>
    <property type="match status" value="1"/>
</dbReference>
<name>A0A6S7LQK3_PARCT</name>
<evidence type="ECO:0000313" key="1">
    <source>
        <dbReference type="EMBL" id="CAB4040763.1"/>
    </source>
</evidence>
<sequence length="183" mass="20606">MTYKDQPWEWTLQHARAIDQLKEALVNAPEIEEATKADATLQAVSKATETGNWQEGPKQSDVDSVAYTAWQKVKEELSVGVTAQIILRGTRIAVPRKLQERVVNLVHEGHQGVVKTKSLLREKVWFPGIDKLVEKKVESCCVCLISTPESKREPLKMSPLPKAPWSEVSMDFAKLPNSEYLLI</sequence>
<keyword evidence="2" id="KW-1185">Reference proteome</keyword>
<gene>
    <name evidence="1" type="ORF">PACLA_8A086444</name>
</gene>
<dbReference type="Proteomes" id="UP001152795">
    <property type="component" value="Unassembled WGS sequence"/>
</dbReference>
<proteinExistence type="predicted"/>
<dbReference type="FunFam" id="1.10.340.70:FF:000003">
    <property type="entry name" value="Protein CBG25708"/>
    <property type="match status" value="1"/>
</dbReference>
<dbReference type="EMBL" id="CACRXK020027218">
    <property type="protein sequence ID" value="CAB4040763.1"/>
    <property type="molecule type" value="Genomic_DNA"/>
</dbReference>
<dbReference type="InterPro" id="IPR050951">
    <property type="entry name" value="Retrovirus_Pol_polyprotein"/>
</dbReference>
<reference evidence="1" key="1">
    <citation type="submission" date="2020-04" db="EMBL/GenBank/DDBJ databases">
        <authorList>
            <person name="Alioto T."/>
            <person name="Alioto T."/>
            <person name="Gomez Garrido J."/>
        </authorList>
    </citation>
    <scope>NUCLEOTIDE SEQUENCE</scope>
    <source>
        <strain evidence="1">A484AB</strain>
    </source>
</reference>
<dbReference type="Gene3D" id="1.10.340.70">
    <property type="match status" value="1"/>
</dbReference>
<dbReference type="PANTHER" id="PTHR37984">
    <property type="entry name" value="PROTEIN CBG26694"/>
    <property type="match status" value="1"/>
</dbReference>
<evidence type="ECO:0000313" key="2">
    <source>
        <dbReference type="Proteomes" id="UP001152795"/>
    </source>
</evidence>
<dbReference type="Pfam" id="PF17921">
    <property type="entry name" value="Integrase_H2C2"/>
    <property type="match status" value="1"/>
</dbReference>
<organism evidence="1 2">
    <name type="scientific">Paramuricea clavata</name>
    <name type="common">Red gorgonian</name>
    <name type="synonym">Violescent sea-whip</name>
    <dbReference type="NCBI Taxonomy" id="317549"/>
    <lineage>
        <taxon>Eukaryota</taxon>
        <taxon>Metazoa</taxon>
        <taxon>Cnidaria</taxon>
        <taxon>Anthozoa</taxon>
        <taxon>Octocorallia</taxon>
        <taxon>Malacalcyonacea</taxon>
        <taxon>Plexauridae</taxon>
        <taxon>Paramuricea</taxon>
    </lineage>
</organism>
<dbReference type="AlphaFoldDB" id="A0A6S7LQK3"/>
<dbReference type="OrthoDB" id="6155767at2759"/>
<accession>A0A6S7LQK3</accession>
<comment type="caution">
    <text evidence="1">The sequence shown here is derived from an EMBL/GenBank/DDBJ whole genome shotgun (WGS) entry which is preliminary data.</text>
</comment>